<accession>A0A5J4ZL61</accession>
<dbReference type="Proteomes" id="UP000325577">
    <property type="component" value="Linkage Group LG7"/>
</dbReference>
<reference evidence="7 8" key="1">
    <citation type="submission" date="2019-09" db="EMBL/GenBank/DDBJ databases">
        <title>A chromosome-level genome assembly of the Chinese tupelo Nyssa sinensis.</title>
        <authorList>
            <person name="Yang X."/>
            <person name="Kang M."/>
            <person name="Yang Y."/>
            <person name="Xiong H."/>
            <person name="Wang M."/>
            <person name="Zhang Z."/>
            <person name="Wang Z."/>
            <person name="Wu H."/>
            <person name="Ma T."/>
            <person name="Liu J."/>
            <person name="Xi Z."/>
        </authorList>
    </citation>
    <scope>NUCLEOTIDE SEQUENCE [LARGE SCALE GENOMIC DNA]</scope>
    <source>
        <strain evidence="7">J267</strain>
        <tissue evidence="7">Leaf</tissue>
    </source>
</reference>
<feature type="region of interest" description="Disordered" evidence="6">
    <location>
        <begin position="1"/>
        <end position="27"/>
    </location>
</feature>
<dbReference type="EMBL" id="CM018050">
    <property type="protein sequence ID" value="KAA8518729.1"/>
    <property type="molecule type" value="Genomic_DNA"/>
</dbReference>
<name>A0A5J4ZL61_9ASTE</name>
<evidence type="ECO:0000313" key="8">
    <source>
        <dbReference type="Proteomes" id="UP000325577"/>
    </source>
</evidence>
<sequence length="503" mass="56583">MVDLCLSPPLSFPEKQEPHKQKMEDNHQKPHAIMIAYPLQGHVTPCVHLATKLASNGFTITFVNTEAIHHKISTAHPNSAGDDLFVEARQSGLDIRYMTVSDGLPVEFDRNLHLDQFLDALLHVLPVHVDELVGKIVRNSDPPVCCLIADTFHEFSPRIADKYKLVNVSFWTEPALVFTLYYHLDLLRSNGHFDSINGNRKDNIDYIPGVRSIEPKDLMSFLQEIDTSTGLHRMIFKSFEEVKRADFIICNTVEEFECETISALHKKQPTFAIGPIFPTSFTKSIVATSLWSESDCTQWLNTKSRGSVLYVSFGSLANVSKKDIVEIAHGLLLSRVNFIWVLRPNIVSSVESYSLPVGFEDDIKDKGLILPWCSQIAVISHPSIGGFLTHCGWNSILESIKCAVPLLCFPLFTDQLTNRKLVVDDWRIGINLCDKNSITRQEVAEKINHLMGGKSADELRKLIKKVKRTMESALAIDGSSEKNFNQFIQDVKVKIQENNGVAK</sequence>
<protein>
    <recommendedName>
        <fullName evidence="5">Glycosyltransferase</fullName>
        <ecNumber evidence="5">2.4.1.-</ecNumber>
    </recommendedName>
</protein>
<dbReference type="GO" id="GO:0080043">
    <property type="term" value="F:quercetin 3-O-glucosyltransferase activity"/>
    <property type="evidence" value="ECO:0007669"/>
    <property type="project" value="TreeGrafter"/>
</dbReference>
<organism evidence="7 8">
    <name type="scientific">Nyssa sinensis</name>
    <dbReference type="NCBI Taxonomy" id="561372"/>
    <lineage>
        <taxon>Eukaryota</taxon>
        <taxon>Viridiplantae</taxon>
        <taxon>Streptophyta</taxon>
        <taxon>Embryophyta</taxon>
        <taxon>Tracheophyta</taxon>
        <taxon>Spermatophyta</taxon>
        <taxon>Magnoliopsida</taxon>
        <taxon>eudicotyledons</taxon>
        <taxon>Gunneridae</taxon>
        <taxon>Pentapetalae</taxon>
        <taxon>asterids</taxon>
        <taxon>Cornales</taxon>
        <taxon>Nyssaceae</taxon>
        <taxon>Nyssa</taxon>
    </lineage>
</organism>
<dbReference type="InterPro" id="IPR002213">
    <property type="entry name" value="UDP_glucos_trans"/>
</dbReference>
<dbReference type="AlphaFoldDB" id="A0A5J4ZL61"/>
<evidence type="ECO:0000256" key="2">
    <source>
        <dbReference type="ARBA" id="ARBA00022676"/>
    </source>
</evidence>
<dbReference type="PROSITE" id="PS00375">
    <property type="entry name" value="UDPGT"/>
    <property type="match status" value="1"/>
</dbReference>
<dbReference type="SUPFAM" id="SSF53756">
    <property type="entry name" value="UDP-Glycosyltransferase/glycogen phosphorylase"/>
    <property type="match status" value="1"/>
</dbReference>
<keyword evidence="2 4" id="KW-0328">Glycosyltransferase</keyword>
<evidence type="ECO:0000256" key="5">
    <source>
        <dbReference type="RuleBase" id="RU362057"/>
    </source>
</evidence>
<gene>
    <name evidence="7" type="ORF">F0562_016497</name>
</gene>
<dbReference type="CDD" id="cd03784">
    <property type="entry name" value="GT1_Gtf-like"/>
    <property type="match status" value="1"/>
</dbReference>
<dbReference type="InterPro" id="IPR035595">
    <property type="entry name" value="UDP_glycos_trans_CS"/>
</dbReference>
<dbReference type="EC" id="2.4.1.-" evidence="5"/>
<dbReference type="PANTHER" id="PTHR11926:SF774">
    <property type="entry name" value="UDP-GLYCOSYLTRANSFERASE 85A1-RELATED"/>
    <property type="match status" value="1"/>
</dbReference>
<dbReference type="PANTHER" id="PTHR11926">
    <property type="entry name" value="GLUCOSYL/GLUCURONOSYL TRANSFERASES"/>
    <property type="match status" value="1"/>
</dbReference>
<dbReference type="FunFam" id="3.40.50.2000:FF:000078">
    <property type="entry name" value="Glycosyltransferase"/>
    <property type="match status" value="1"/>
</dbReference>
<evidence type="ECO:0000256" key="6">
    <source>
        <dbReference type="SAM" id="MobiDB-lite"/>
    </source>
</evidence>
<keyword evidence="3 4" id="KW-0808">Transferase</keyword>
<evidence type="ECO:0000256" key="4">
    <source>
        <dbReference type="RuleBase" id="RU003718"/>
    </source>
</evidence>
<dbReference type="OrthoDB" id="5835829at2759"/>
<proteinExistence type="inferred from homology"/>
<evidence type="ECO:0000313" key="7">
    <source>
        <dbReference type="EMBL" id="KAA8518729.1"/>
    </source>
</evidence>
<evidence type="ECO:0000256" key="3">
    <source>
        <dbReference type="ARBA" id="ARBA00022679"/>
    </source>
</evidence>
<keyword evidence="8" id="KW-1185">Reference proteome</keyword>
<dbReference type="Gene3D" id="3.40.50.2000">
    <property type="entry name" value="Glycogen Phosphorylase B"/>
    <property type="match status" value="2"/>
</dbReference>
<evidence type="ECO:0000256" key="1">
    <source>
        <dbReference type="ARBA" id="ARBA00009995"/>
    </source>
</evidence>
<feature type="compositionally biased region" description="Basic and acidic residues" evidence="6">
    <location>
        <begin position="14"/>
        <end position="27"/>
    </location>
</feature>
<dbReference type="GO" id="GO:0080044">
    <property type="term" value="F:quercetin 7-O-glucosyltransferase activity"/>
    <property type="evidence" value="ECO:0007669"/>
    <property type="project" value="TreeGrafter"/>
</dbReference>
<dbReference type="Pfam" id="PF00201">
    <property type="entry name" value="UDPGT"/>
    <property type="match status" value="1"/>
</dbReference>
<comment type="similarity">
    <text evidence="1 4">Belongs to the UDP-glycosyltransferase family.</text>
</comment>